<evidence type="ECO:0000256" key="1">
    <source>
        <dbReference type="ARBA" id="ARBA00006987"/>
    </source>
</evidence>
<dbReference type="EMBL" id="SHKO01000005">
    <property type="protein sequence ID" value="RZT91718.1"/>
    <property type="molecule type" value="Genomic_DNA"/>
</dbReference>
<sequence>MRTLISSILLASIAMHAHASENNATYPNKPIRIVVGFTAGGPTDVIGRAFAHFVGIHTGKDMIVDNKPGANSTIATRHVSQAKPDGYTLLGAATNHTMIPALYGDKVNFDVEKSFTPICSFAKSPTVLVVSAGLNVKNFAQLLDRMKKEPGTFLAASAGVGSSGHFATALFEKIAQVRLNHVPYNGAAPAITAVMGGQVDMSFATLASVLPQATSDKLKILAVASEDRLPSLPDVPTFSEAGIKGYSADAWYGFLAPVGTPADAIATLEEYVKAYRVDKTAQKNLKALGLEPDASCGAEFAAKIKNDVHTYTELSKNIGIKQ</sequence>
<dbReference type="PANTHER" id="PTHR42928">
    <property type="entry name" value="TRICARBOXYLATE-BINDING PROTEIN"/>
    <property type="match status" value="1"/>
</dbReference>
<dbReference type="Proteomes" id="UP000293398">
    <property type="component" value="Unassembled WGS sequence"/>
</dbReference>
<dbReference type="AlphaFoldDB" id="A0A4Q7VAK4"/>
<keyword evidence="2" id="KW-0732">Signal</keyword>
<evidence type="ECO:0000313" key="3">
    <source>
        <dbReference type="EMBL" id="RZT91718.1"/>
    </source>
</evidence>
<dbReference type="CDD" id="cd07012">
    <property type="entry name" value="PBP2_Bug_TTT"/>
    <property type="match status" value="1"/>
</dbReference>
<dbReference type="Pfam" id="PF03401">
    <property type="entry name" value="TctC"/>
    <property type="match status" value="1"/>
</dbReference>
<dbReference type="Gene3D" id="3.40.190.10">
    <property type="entry name" value="Periplasmic binding protein-like II"/>
    <property type="match status" value="1"/>
</dbReference>
<gene>
    <name evidence="3" type="ORF">EV681_4478</name>
</gene>
<name>A0A4Q7VAK4_9BURK</name>
<dbReference type="PIRSF" id="PIRSF017082">
    <property type="entry name" value="YflP"/>
    <property type="match status" value="1"/>
</dbReference>
<dbReference type="InterPro" id="IPR042100">
    <property type="entry name" value="Bug_dom1"/>
</dbReference>
<dbReference type="PANTHER" id="PTHR42928:SF5">
    <property type="entry name" value="BLR1237 PROTEIN"/>
    <property type="match status" value="1"/>
</dbReference>
<evidence type="ECO:0000256" key="2">
    <source>
        <dbReference type="SAM" id="SignalP"/>
    </source>
</evidence>
<comment type="caution">
    <text evidence="3">The sequence shown here is derived from an EMBL/GenBank/DDBJ whole genome shotgun (WGS) entry which is preliminary data.</text>
</comment>
<comment type="similarity">
    <text evidence="1">Belongs to the UPF0065 (bug) family.</text>
</comment>
<proteinExistence type="inferred from homology"/>
<dbReference type="SUPFAM" id="SSF53850">
    <property type="entry name" value="Periplasmic binding protein-like II"/>
    <property type="match status" value="1"/>
</dbReference>
<dbReference type="InterPro" id="IPR005064">
    <property type="entry name" value="BUG"/>
</dbReference>
<keyword evidence="3" id="KW-0675">Receptor</keyword>
<dbReference type="OrthoDB" id="8858513at2"/>
<protein>
    <submittedName>
        <fullName evidence="3">Tripartite-type tricarboxylate transporter receptor subunit TctC</fullName>
    </submittedName>
</protein>
<reference evidence="3 4" key="1">
    <citation type="submission" date="2019-02" db="EMBL/GenBank/DDBJ databases">
        <title>Genomic Encyclopedia of Type Strains, Phase IV (KMG-IV): sequencing the most valuable type-strain genomes for metagenomic binning, comparative biology and taxonomic classification.</title>
        <authorList>
            <person name="Goeker M."/>
        </authorList>
    </citation>
    <scope>NUCLEOTIDE SEQUENCE [LARGE SCALE GENOMIC DNA]</scope>
    <source>
        <strain evidence="3 4">DSM 23814</strain>
    </source>
</reference>
<keyword evidence="4" id="KW-1185">Reference proteome</keyword>
<feature type="chain" id="PRO_5020324545" evidence="2">
    <location>
        <begin position="20"/>
        <end position="322"/>
    </location>
</feature>
<feature type="signal peptide" evidence="2">
    <location>
        <begin position="1"/>
        <end position="19"/>
    </location>
</feature>
<organism evidence="3 4">
    <name type="scientific">Advenella incenata</name>
    <dbReference type="NCBI Taxonomy" id="267800"/>
    <lineage>
        <taxon>Bacteria</taxon>
        <taxon>Pseudomonadati</taxon>
        <taxon>Pseudomonadota</taxon>
        <taxon>Betaproteobacteria</taxon>
        <taxon>Burkholderiales</taxon>
        <taxon>Alcaligenaceae</taxon>
    </lineage>
</organism>
<evidence type="ECO:0000313" key="4">
    <source>
        <dbReference type="Proteomes" id="UP000293398"/>
    </source>
</evidence>
<accession>A0A4Q7VAK4</accession>
<dbReference type="RefSeq" id="WP_130305230.1">
    <property type="nucleotide sequence ID" value="NZ_SHKO01000005.1"/>
</dbReference>
<dbReference type="Gene3D" id="3.40.190.150">
    <property type="entry name" value="Bordetella uptake gene, domain 1"/>
    <property type="match status" value="1"/>
</dbReference>